<dbReference type="AlphaFoldDB" id="A0A1F6FJD0"/>
<keyword evidence="1" id="KW-1133">Transmembrane helix</keyword>
<dbReference type="Pfam" id="PF18895">
    <property type="entry name" value="T4SS_pilin"/>
    <property type="match status" value="1"/>
</dbReference>
<keyword evidence="1" id="KW-0812">Transmembrane</keyword>
<feature type="transmembrane region" description="Helical" evidence="1">
    <location>
        <begin position="14"/>
        <end position="36"/>
    </location>
</feature>
<protein>
    <submittedName>
        <fullName evidence="2">Uncharacterized protein</fullName>
    </submittedName>
</protein>
<evidence type="ECO:0000256" key="1">
    <source>
        <dbReference type="SAM" id="Phobius"/>
    </source>
</evidence>
<evidence type="ECO:0000313" key="2">
    <source>
        <dbReference type="EMBL" id="OGG85974.1"/>
    </source>
</evidence>
<dbReference type="InterPro" id="IPR043993">
    <property type="entry name" value="T4SS_pilin"/>
</dbReference>
<evidence type="ECO:0000313" key="3">
    <source>
        <dbReference type="Proteomes" id="UP000177395"/>
    </source>
</evidence>
<sequence length="101" mass="11329">MRNLQEFITGATSFIGNVVLPMLFAVALLFFVWNAFKFFILEADNKDAKDKARQMAIYGIGAFVLLVSIWGIVNMIIGGLGLDQNSYVQPDYFNNSGRQSR</sequence>
<proteinExistence type="predicted"/>
<keyword evidence="1" id="KW-0472">Membrane</keyword>
<comment type="caution">
    <text evidence="2">The sequence shown here is derived from an EMBL/GenBank/DDBJ whole genome shotgun (WGS) entry which is preliminary data.</text>
</comment>
<reference evidence="2 3" key="1">
    <citation type="journal article" date="2016" name="Nat. Commun.">
        <title>Thousands of microbial genomes shed light on interconnected biogeochemical processes in an aquifer system.</title>
        <authorList>
            <person name="Anantharaman K."/>
            <person name="Brown C.T."/>
            <person name="Hug L.A."/>
            <person name="Sharon I."/>
            <person name="Castelle C.J."/>
            <person name="Probst A.J."/>
            <person name="Thomas B.C."/>
            <person name="Singh A."/>
            <person name="Wilkins M.J."/>
            <person name="Karaoz U."/>
            <person name="Brodie E.L."/>
            <person name="Williams K.H."/>
            <person name="Hubbard S.S."/>
            <person name="Banfield J.F."/>
        </authorList>
    </citation>
    <scope>NUCLEOTIDE SEQUENCE [LARGE SCALE GENOMIC DNA]</scope>
</reference>
<gene>
    <name evidence="2" type="ORF">A2392_03170</name>
</gene>
<organism evidence="2 3">
    <name type="scientific">Candidatus Kaiserbacteria bacterium RIFOXYB1_FULL_46_14</name>
    <dbReference type="NCBI Taxonomy" id="1798531"/>
    <lineage>
        <taxon>Bacteria</taxon>
        <taxon>Candidatus Kaiseribacteriota</taxon>
    </lineage>
</organism>
<dbReference type="EMBL" id="MFMS01000003">
    <property type="protein sequence ID" value="OGG85974.1"/>
    <property type="molecule type" value="Genomic_DNA"/>
</dbReference>
<feature type="transmembrane region" description="Helical" evidence="1">
    <location>
        <begin position="56"/>
        <end position="77"/>
    </location>
</feature>
<dbReference type="Proteomes" id="UP000177395">
    <property type="component" value="Unassembled WGS sequence"/>
</dbReference>
<accession>A0A1F6FJD0</accession>
<name>A0A1F6FJD0_9BACT</name>